<gene>
    <name evidence="2" type="ORF">LOTGIDRAFT_110159</name>
</gene>
<dbReference type="SUPFAM" id="SSF140856">
    <property type="entry name" value="USP8 N-terminal domain-like"/>
    <property type="match status" value="1"/>
</dbReference>
<accession>V4B965</accession>
<dbReference type="GO" id="GO:0061578">
    <property type="term" value="F:K63-linked deubiquitinase activity"/>
    <property type="evidence" value="ECO:0007669"/>
    <property type="project" value="TreeGrafter"/>
</dbReference>
<dbReference type="STRING" id="225164.V4B965"/>
<feature type="domain" description="USP8 dimerisation" evidence="1">
    <location>
        <begin position="12"/>
        <end position="88"/>
    </location>
</feature>
<keyword evidence="3" id="KW-1185">Reference proteome</keyword>
<evidence type="ECO:0000259" key="1">
    <source>
        <dbReference type="Pfam" id="PF08969"/>
    </source>
</evidence>
<dbReference type="PANTHER" id="PTHR12947:SF13">
    <property type="entry name" value="FI19924P1"/>
    <property type="match status" value="1"/>
</dbReference>
<dbReference type="GO" id="GO:0070536">
    <property type="term" value="P:protein K63-linked deubiquitination"/>
    <property type="evidence" value="ECO:0007669"/>
    <property type="project" value="TreeGrafter"/>
</dbReference>
<evidence type="ECO:0000313" key="3">
    <source>
        <dbReference type="Proteomes" id="UP000030746"/>
    </source>
</evidence>
<dbReference type="OMA" id="YHDEGEL"/>
<protein>
    <recommendedName>
        <fullName evidence="1">USP8 dimerisation domain-containing protein</fullName>
    </recommendedName>
</protein>
<name>V4B965_LOTGI</name>
<dbReference type="Gene3D" id="1.20.58.80">
    <property type="entry name" value="Phosphotransferase system, lactose/cellobiose-type IIA subunit"/>
    <property type="match status" value="1"/>
</dbReference>
<dbReference type="EMBL" id="KB199905">
    <property type="protein sequence ID" value="ESP03866.1"/>
    <property type="molecule type" value="Genomic_DNA"/>
</dbReference>
<dbReference type="AlphaFoldDB" id="V4B965"/>
<dbReference type="InterPro" id="IPR015063">
    <property type="entry name" value="USP8_dimer"/>
</dbReference>
<proteinExistence type="predicted"/>
<dbReference type="GeneID" id="20230554"/>
<dbReference type="CTD" id="20230554"/>
<dbReference type="HOGENOM" id="CLU_2359072_0_0_1"/>
<dbReference type="PANTHER" id="PTHR12947">
    <property type="entry name" value="AMSH-LIKE PROTEASE"/>
    <property type="match status" value="1"/>
</dbReference>
<dbReference type="KEGG" id="lgi:LOTGIDRAFT_110159"/>
<dbReference type="Proteomes" id="UP000030746">
    <property type="component" value="Unassembled WGS sequence"/>
</dbReference>
<dbReference type="GO" id="GO:0016020">
    <property type="term" value="C:membrane"/>
    <property type="evidence" value="ECO:0007669"/>
    <property type="project" value="TreeGrafter"/>
</dbReference>
<reference evidence="2 3" key="1">
    <citation type="journal article" date="2013" name="Nature">
        <title>Insights into bilaterian evolution from three spiralian genomes.</title>
        <authorList>
            <person name="Simakov O."/>
            <person name="Marletaz F."/>
            <person name="Cho S.J."/>
            <person name="Edsinger-Gonzales E."/>
            <person name="Havlak P."/>
            <person name="Hellsten U."/>
            <person name="Kuo D.H."/>
            <person name="Larsson T."/>
            <person name="Lv J."/>
            <person name="Arendt D."/>
            <person name="Savage R."/>
            <person name="Osoegawa K."/>
            <person name="de Jong P."/>
            <person name="Grimwood J."/>
            <person name="Chapman J.A."/>
            <person name="Shapiro H."/>
            <person name="Aerts A."/>
            <person name="Otillar R.P."/>
            <person name="Terry A.Y."/>
            <person name="Boore J.L."/>
            <person name="Grigoriev I.V."/>
            <person name="Lindberg D.R."/>
            <person name="Seaver E.C."/>
            <person name="Weisblat D.A."/>
            <person name="Putnam N.H."/>
            <person name="Rokhsar D.S."/>
        </authorList>
    </citation>
    <scope>NUCLEOTIDE SEQUENCE [LARGE SCALE GENOMIC DNA]</scope>
</reference>
<evidence type="ECO:0000313" key="2">
    <source>
        <dbReference type="EMBL" id="ESP03866.1"/>
    </source>
</evidence>
<dbReference type="Pfam" id="PF08969">
    <property type="entry name" value="USP8_dimer"/>
    <property type="match status" value="1"/>
</dbReference>
<organism evidence="2 3">
    <name type="scientific">Lottia gigantea</name>
    <name type="common">Giant owl limpet</name>
    <dbReference type="NCBI Taxonomy" id="225164"/>
    <lineage>
        <taxon>Eukaryota</taxon>
        <taxon>Metazoa</taxon>
        <taxon>Spiralia</taxon>
        <taxon>Lophotrochozoa</taxon>
        <taxon>Mollusca</taxon>
        <taxon>Gastropoda</taxon>
        <taxon>Patellogastropoda</taxon>
        <taxon>Lottioidea</taxon>
        <taxon>Lottiidae</taxon>
        <taxon>Lottia</taxon>
    </lineage>
</organism>
<dbReference type="OrthoDB" id="3640at2759"/>
<dbReference type="RefSeq" id="XP_009045348.1">
    <property type="nucleotide sequence ID" value="XM_009047100.1"/>
</dbReference>
<dbReference type="GO" id="GO:0005768">
    <property type="term" value="C:endosome"/>
    <property type="evidence" value="ECO:0007669"/>
    <property type="project" value="TreeGrafter"/>
</dbReference>
<sequence length="94" mass="10803">MSVVSQVTDPAARLKLLCDYGSQVEVDYSLPTKLYYRSGRELIRMATVYLDEANLESAFILYSKYITLFVERLPSHPEYKSVHPTELAEIKKVN</sequence>